<keyword evidence="2" id="KW-0732">Signal</keyword>
<sequence length="379" mass="42683">MKYLVLALAGLVSAVATASTSYLAWMADSFMQRGVNKVFHYTEATLYLGIEAAYSLTGNKGIVDWYESQIDAVVLDNGTLKDWQYDYYSLDEYRMGHNFLWWYERTGDEKYKLAARIIREQLNRHPRTPSGGFWHRDPNYPNQMWLDGIFMADSFYAKWTRSFDAGNTAAWDDIVLQFDTIEAHTRNKTSGLLAHGYDESKVAVWADPVTGAAPLVWDRAVGWYFLALLEVIQLFPESHPGYARLIDYFTSLAAAVKTAQDESGGWWLIMNEPYPAMEGNCIESSATAMFTFGWLKGIKLGLLPEDECLGPAKEACTLMTDRLVKRNSSGLLDWTGTVKVGSLSSNGTFEYYVSVPVVDNDQKGAGPFMLAAYEWETVC</sequence>
<dbReference type="SUPFAM" id="SSF48208">
    <property type="entry name" value="Six-hairpin glycosidases"/>
    <property type="match status" value="1"/>
</dbReference>
<dbReference type="EMBL" id="KB706060">
    <property type="protein sequence ID" value="EMR69526.1"/>
    <property type="molecule type" value="Genomic_DNA"/>
</dbReference>
<feature type="chain" id="PRO_5004085608" evidence="2">
    <location>
        <begin position="19"/>
        <end position="379"/>
    </location>
</feature>
<protein>
    <submittedName>
        <fullName evidence="3">Putative cell wall glycosyl hydrolase protein</fullName>
    </submittedName>
</protein>
<dbReference type="InterPro" id="IPR052043">
    <property type="entry name" value="PolySaccharide_Degr_Enz"/>
</dbReference>
<dbReference type="Proteomes" id="UP000012174">
    <property type="component" value="Unassembled WGS sequence"/>
</dbReference>
<organism evidence="3 4">
    <name type="scientific">Eutypa lata (strain UCR-EL1)</name>
    <name type="common">Grapevine dieback disease fungus</name>
    <name type="synonym">Eutypa armeniacae</name>
    <dbReference type="NCBI Taxonomy" id="1287681"/>
    <lineage>
        <taxon>Eukaryota</taxon>
        <taxon>Fungi</taxon>
        <taxon>Dikarya</taxon>
        <taxon>Ascomycota</taxon>
        <taxon>Pezizomycotina</taxon>
        <taxon>Sordariomycetes</taxon>
        <taxon>Xylariomycetidae</taxon>
        <taxon>Xylariales</taxon>
        <taxon>Diatrypaceae</taxon>
        <taxon>Eutypa</taxon>
    </lineage>
</organism>
<dbReference type="PANTHER" id="PTHR33886">
    <property type="entry name" value="UNSATURATED RHAMNOGALACTURONAN HYDROLASE (EUROFUNG)"/>
    <property type="match status" value="1"/>
</dbReference>
<feature type="signal peptide" evidence="2">
    <location>
        <begin position="1"/>
        <end position="18"/>
    </location>
</feature>
<dbReference type="HOGENOM" id="CLU_038720_1_0_1"/>
<dbReference type="STRING" id="1287681.M7THV2"/>
<reference evidence="4" key="1">
    <citation type="journal article" date="2013" name="Genome Announc.">
        <title>Draft genome sequence of the grapevine dieback fungus Eutypa lata UCR-EL1.</title>
        <authorList>
            <person name="Blanco-Ulate B."/>
            <person name="Rolshausen P.E."/>
            <person name="Cantu D."/>
        </authorList>
    </citation>
    <scope>NUCLEOTIDE SEQUENCE [LARGE SCALE GENOMIC DNA]</scope>
    <source>
        <strain evidence="4">UCR-EL1</strain>
    </source>
</reference>
<proteinExistence type="predicted"/>
<name>M7THV2_EUTLA</name>
<dbReference type="OrthoDB" id="540611at2759"/>
<dbReference type="eggNOG" id="ENOG502QV67">
    <property type="taxonomic scope" value="Eukaryota"/>
</dbReference>
<dbReference type="Pfam" id="PF07470">
    <property type="entry name" value="Glyco_hydro_88"/>
    <property type="match status" value="1"/>
</dbReference>
<dbReference type="OMA" id="EYRMGHN"/>
<dbReference type="GO" id="GO:0005975">
    <property type="term" value="P:carbohydrate metabolic process"/>
    <property type="evidence" value="ECO:0007669"/>
    <property type="project" value="InterPro"/>
</dbReference>
<dbReference type="InterPro" id="IPR010905">
    <property type="entry name" value="Glyco_hydro_88"/>
</dbReference>
<dbReference type="GO" id="GO:0016787">
    <property type="term" value="F:hydrolase activity"/>
    <property type="evidence" value="ECO:0007669"/>
    <property type="project" value="UniProtKB-KW"/>
</dbReference>
<gene>
    <name evidence="3" type="ORF">UCREL1_3424</name>
</gene>
<dbReference type="KEGG" id="ela:UCREL1_3424"/>
<dbReference type="PANTHER" id="PTHR33886:SF9">
    <property type="entry name" value="UNSATURATED RHAMNOGALACTURONAN HYDROLASE (EUROFUNG)"/>
    <property type="match status" value="1"/>
</dbReference>
<dbReference type="AlphaFoldDB" id="M7THV2"/>
<dbReference type="InterPro" id="IPR008928">
    <property type="entry name" value="6-hairpin_glycosidase_sf"/>
</dbReference>
<evidence type="ECO:0000256" key="1">
    <source>
        <dbReference type="ARBA" id="ARBA00022801"/>
    </source>
</evidence>
<evidence type="ECO:0000313" key="4">
    <source>
        <dbReference type="Proteomes" id="UP000012174"/>
    </source>
</evidence>
<dbReference type="InterPro" id="IPR012341">
    <property type="entry name" value="6hp_glycosidase-like_sf"/>
</dbReference>
<evidence type="ECO:0000313" key="3">
    <source>
        <dbReference type="EMBL" id="EMR69526.1"/>
    </source>
</evidence>
<keyword evidence="1 3" id="KW-0378">Hydrolase</keyword>
<accession>M7THV2</accession>
<evidence type="ECO:0000256" key="2">
    <source>
        <dbReference type="SAM" id="SignalP"/>
    </source>
</evidence>
<dbReference type="Gene3D" id="1.50.10.10">
    <property type="match status" value="1"/>
</dbReference>
<keyword evidence="4" id="KW-1185">Reference proteome</keyword>